<dbReference type="RefSeq" id="WP_117390655.1">
    <property type="nucleotide sequence ID" value="NZ_QWDC01000001.1"/>
</dbReference>
<feature type="domain" description="GFO/IDH/MocA-like oxidoreductase" evidence="3">
    <location>
        <begin position="174"/>
        <end position="292"/>
    </location>
</feature>
<dbReference type="InterPro" id="IPR000683">
    <property type="entry name" value="Gfo/Idh/MocA-like_OxRdtase_N"/>
</dbReference>
<dbReference type="PRINTS" id="PR01775">
    <property type="entry name" value="GLFROXRDTASE"/>
</dbReference>
<name>A0A372NY95_9SPHI</name>
<dbReference type="Gene3D" id="3.40.50.720">
    <property type="entry name" value="NAD(P)-binding Rossmann-like Domain"/>
    <property type="match status" value="1"/>
</dbReference>
<dbReference type="GO" id="GO:0016491">
    <property type="term" value="F:oxidoreductase activity"/>
    <property type="evidence" value="ECO:0007669"/>
    <property type="project" value="UniProtKB-KW"/>
</dbReference>
<dbReference type="PROSITE" id="PS51318">
    <property type="entry name" value="TAT"/>
    <property type="match status" value="1"/>
</dbReference>
<protein>
    <submittedName>
        <fullName evidence="4">Gfo/Idh/MocA family oxidoreductase</fullName>
    </submittedName>
</protein>
<keyword evidence="1" id="KW-0560">Oxidoreductase</keyword>
<evidence type="ECO:0000313" key="4">
    <source>
        <dbReference type="EMBL" id="RFZ95098.1"/>
    </source>
</evidence>
<dbReference type="PROSITE" id="PS51257">
    <property type="entry name" value="PROKAR_LIPOPROTEIN"/>
    <property type="match status" value="1"/>
</dbReference>
<dbReference type="Pfam" id="PF22725">
    <property type="entry name" value="GFO_IDH_MocA_C3"/>
    <property type="match status" value="1"/>
</dbReference>
<gene>
    <name evidence="4" type="ORF">D0C36_06110</name>
</gene>
<dbReference type="PANTHER" id="PTHR43818:SF11">
    <property type="entry name" value="BCDNA.GH03377"/>
    <property type="match status" value="1"/>
</dbReference>
<proteinExistence type="predicted"/>
<dbReference type="Pfam" id="PF01408">
    <property type="entry name" value="GFO_IDH_MocA"/>
    <property type="match status" value="1"/>
</dbReference>
<dbReference type="InterPro" id="IPR050463">
    <property type="entry name" value="Gfo/Idh/MocA_oxidrdct_glycsds"/>
</dbReference>
<dbReference type="SUPFAM" id="SSF51735">
    <property type="entry name" value="NAD(P)-binding Rossmann-fold domains"/>
    <property type="match status" value="1"/>
</dbReference>
<sequence>MKPETKTSRRDFIRKGSLMAGVLAVSPAVLSAACAAPDKKLGIALVGLGGYAGGLLAPALQKTANCYLAGIVTGTPAKAVEWAKKYNIPQKNIYNYQTFDEIANNPDIDIVYVVLPVSMHKEFTIRAAKAGKHVICEKPMALNAADCRAMIAACRQANRLLSIGYRLHFEPHNQEAMRLGQKQVLGKVTIIETGNGFVYGGNPNAWRLKKALAGGGGLMDMGIYAIQAARYTLGQEPIAVKATQEKNNPDLFKEVDETVFWELKFPGGQKVTGKSSYNDNLGFLRVTAEKGKFDVEPAYGYDGIDGHVNGKQMDLPNINQQAAQMDDFATCVRLNKQSRVPGEEGEKDMKVIDAIYRSLDSGKWEKIG</sequence>
<accession>A0A372NY95</accession>
<dbReference type="AlphaFoldDB" id="A0A372NY95"/>
<feature type="domain" description="Gfo/Idh/MocA-like oxidoreductase N-terminal" evidence="2">
    <location>
        <begin position="42"/>
        <end position="165"/>
    </location>
</feature>
<reference evidence="4 5" key="1">
    <citation type="submission" date="2018-08" db="EMBL/GenBank/DDBJ databases">
        <title>Mucilaginibacter sp. MYSH2.</title>
        <authorList>
            <person name="Seo T."/>
        </authorList>
    </citation>
    <scope>NUCLEOTIDE SEQUENCE [LARGE SCALE GENOMIC DNA]</scope>
    <source>
        <strain evidence="4 5">MYSH2</strain>
    </source>
</reference>
<evidence type="ECO:0000256" key="1">
    <source>
        <dbReference type="ARBA" id="ARBA00023002"/>
    </source>
</evidence>
<dbReference type="PANTHER" id="PTHR43818">
    <property type="entry name" value="BCDNA.GH03377"/>
    <property type="match status" value="1"/>
</dbReference>
<dbReference type="GO" id="GO:0000166">
    <property type="term" value="F:nucleotide binding"/>
    <property type="evidence" value="ECO:0007669"/>
    <property type="project" value="InterPro"/>
</dbReference>
<evidence type="ECO:0000313" key="5">
    <source>
        <dbReference type="Proteomes" id="UP000264217"/>
    </source>
</evidence>
<dbReference type="InterPro" id="IPR036291">
    <property type="entry name" value="NAD(P)-bd_dom_sf"/>
</dbReference>
<comment type="caution">
    <text evidence="4">The sequence shown here is derived from an EMBL/GenBank/DDBJ whole genome shotgun (WGS) entry which is preliminary data.</text>
</comment>
<dbReference type="SUPFAM" id="SSF55347">
    <property type="entry name" value="Glyceraldehyde-3-phosphate dehydrogenase-like, C-terminal domain"/>
    <property type="match status" value="1"/>
</dbReference>
<evidence type="ECO:0000259" key="2">
    <source>
        <dbReference type="Pfam" id="PF01408"/>
    </source>
</evidence>
<keyword evidence="5" id="KW-1185">Reference proteome</keyword>
<dbReference type="Proteomes" id="UP000264217">
    <property type="component" value="Unassembled WGS sequence"/>
</dbReference>
<dbReference type="InterPro" id="IPR055170">
    <property type="entry name" value="GFO_IDH_MocA-like_dom"/>
</dbReference>
<dbReference type="EMBL" id="QWDC01000001">
    <property type="protein sequence ID" value="RFZ95098.1"/>
    <property type="molecule type" value="Genomic_DNA"/>
</dbReference>
<dbReference type="InterPro" id="IPR006311">
    <property type="entry name" value="TAT_signal"/>
</dbReference>
<dbReference type="Gene3D" id="3.30.360.10">
    <property type="entry name" value="Dihydrodipicolinate Reductase, domain 2"/>
    <property type="match status" value="1"/>
</dbReference>
<dbReference type="InterPro" id="IPR008354">
    <property type="entry name" value="Glc-Fru_OxRdtase_bac"/>
</dbReference>
<dbReference type="OrthoDB" id="9815825at2"/>
<organism evidence="4 5">
    <name type="scientific">Mucilaginibacter conchicola</name>
    <dbReference type="NCBI Taxonomy" id="2303333"/>
    <lineage>
        <taxon>Bacteria</taxon>
        <taxon>Pseudomonadati</taxon>
        <taxon>Bacteroidota</taxon>
        <taxon>Sphingobacteriia</taxon>
        <taxon>Sphingobacteriales</taxon>
        <taxon>Sphingobacteriaceae</taxon>
        <taxon>Mucilaginibacter</taxon>
    </lineage>
</organism>
<evidence type="ECO:0000259" key="3">
    <source>
        <dbReference type="Pfam" id="PF22725"/>
    </source>
</evidence>